<reference evidence="1 2" key="1">
    <citation type="submission" date="2023-03" db="EMBL/GenBank/DDBJ databases">
        <title>NovoSphingobium album sp. nov. isolated from polycyclic aromatic hydrocarbons- and heavy-metal polluted soil.</title>
        <authorList>
            <person name="Liu Z."/>
            <person name="Wang K."/>
        </authorList>
    </citation>
    <scope>NUCLEOTIDE SEQUENCE [LARGE SCALE GENOMIC DNA]</scope>
    <source>
        <strain evidence="1 2">H3SJ31-1</strain>
    </source>
</reference>
<sequence>MTGLAGLLACLIEAARGHIIPAPAAFPGYPSITDAMDDLFAAARDFEVIPTISLADHLWTHATPLHSGAVSSSLRRLRAAGHIGPGFLLLYAADIRSPLLYLPQRQPLRVRDGIEMAGQTSGGPFLALVLCDVAPDGRPQAVKACAIPIYHARRLVPVGSDLDRDVLRALEHLQETLDAYGIDCTIRRVEPFSGQAPSRFTLSLPALGRSIPTIHLAIADETHASHAATGGPTDFIVTAANWRDGTLIRWLEKTLLQS</sequence>
<accession>A0ABT5WWM3</accession>
<comment type="caution">
    <text evidence="1">The sequence shown here is derived from an EMBL/GenBank/DDBJ whole genome shotgun (WGS) entry which is preliminary data.</text>
</comment>
<dbReference type="Proteomes" id="UP001216253">
    <property type="component" value="Unassembled WGS sequence"/>
</dbReference>
<organism evidence="1 2">
    <name type="scientific">Novosphingobium album</name>
    <name type="common">ex Liu et al. 2023</name>
    <dbReference type="NCBI Taxonomy" id="3031130"/>
    <lineage>
        <taxon>Bacteria</taxon>
        <taxon>Pseudomonadati</taxon>
        <taxon>Pseudomonadota</taxon>
        <taxon>Alphaproteobacteria</taxon>
        <taxon>Sphingomonadales</taxon>
        <taxon>Sphingomonadaceae</taxon>
        <taxon>Novosphingobium</taxon>
    </lineage>
</organism>
<keyword evidence="2" id="KW-1185">Reference proteome</keyword>
<evidence type="ECO:0000313" key="1">
    <source>
        <dbReference type="EMBL" id="MDE8654272.1"/>
    </source>
</evidence>
<evidence type="ECO:0000313" key="2">
    <source>
        <dbReference type="Proteomes" id="UP001216253"/>
    </source>
</evidence>
<gene>
    <name evidence="1" type="ORF">PYV00_21480</name>
</gene>
<protein>
    <submittedName>
        <fullName evidence="1">Uncharacterized protein</fullName>
    </submittedName>
</protein>
<dbReference type="EMBL" id="JARESE010000076">
    <property type="protein sequence ID" value="MDE8654272.1"/>
    <property type="molecule type" value="Genomic_DNA"/>
</dbReference>
<name>A0ABT5WWM3_9SPHN</name>
<proteinExistence type="predicted"/>